<dbReference type="AlphaFoldDB" id="A0A5B1LXD8"/>
<dbReference type="Proteomes" id="UP000324351">
    <property type="component" value="Unassembled WGS sequence"/>
</dbReference>
<dbReference type="InterPro" id="IPR052711">
    <property type="entry name" value="Zinc_ADH-like"/>
</dbReference>
<feature type="domain" description="Enoyl reductase (ER)" evidence="1">
    <location>
        <begin position="8"/>
        <end position="332"/>
    </location>
</feature>
<dbReference type="InterPro" id="IPR036291">
    <property type="entry name" value="NAD(P)-bd_dom_sf"/>
</dbReference>
<proteinExistence type="predicted"/>
<dbReference type="GO" id="GO:0016491">
    <property type="term" value="F:oxidoreductase activity"/>
    <property type="evidence" value="ECO:0007669"/>
    <property type="project" value="InterPro"/>
</dbReference>
<dbReference type="SMART" id="SM00829">
    <property type="entry name" value="PKS_ER"/>
    <property type="match status" value="1"/>
</dbReference>
<reference evidence="2 3" key="1">
    <citation type="submission" date="2019-09" db="EMBL/GenBank/DDBJ databases">
        <title>Nocardioides panacisoli sp. nov., isolated from the soil of a ginseng field.</title>
        <authorList>
            <person name="Cho C."/>
        </authorList>
    </citation>
    <scope>NUCLEOTIDE SEQUENCE [LARGE SCALE GENOMIC DNA]</scope>
    <source>
        <strain evidence="2 3">BN140041</strain>
    </source>
</reference>
<dbReference type="PANTHER" id="PTHR45033:SF3">
    <property type="entry name" value="DEHYDROGENASE, PUTATIVE (AFU_ORTHOLOGUE AFUA_2G13270)-RELATED"/>
    <property type="match status" value="1"/>
</dbReference>
<dbReference type="EMBL" id="VUJW01000012">
    <property type="protein sequence ID" value="KAA1424237.1"/>
    <property type="molecule type" value="Genomic_DNA"/>
</dbReference>
<evidence type="ECO:0000313" key="2">
    <source>
        <dbReference type="EMBL" id="KAA1424237.1"/>
    </source>
</evidence>
<protein>
    <submittedName>
        <fullName evidence="2">Zinc-binding dehydrogenase</fullName>
    </submittedName>
</protein>
<evidence type="ECO:0000259" key="1">
    <source>
        <dbReference type="SMART" id="SM00829"/>
    </source>
</evidence>
<dbReference type="Pfam" id="PF00107">
    <property type="entry name" value="ADH_zinc_N"/>
    <property type="match status" value="1"/>
</dbReference>
<gene>
    <name evidence="2" type="ORF">F0U47_18495</name>
</gene>
<accession>A0A5B1LXD8</accession>
<dbReference type="Gene3D" id="3.90.180.10">
    <property type="entry name" value="Medium-chain alcohol dehydrogenases, catalytic domain"/>
    <property type="match status" value="1"/>
</dbReference>
<sequence>MKAAVVQTDPSAPPVVVSDVPVPVPPPDWVLVRLRAAALNRLDAMMLARREEESPGAIFGADGAGEVVEVGATARDSGVGEGDSVIISPSLFWGPSEVAPGPDYEILGSPTHGTHAEYVAVPVANVHPVPDHMGWAEAAALPMAGVTAWRALVTRGRLAAGETVVVGAASSGVGTMAIQIAAASGARVIAVTSTEEKAKRALSLGADTVVDRTTTDVAAYVTDVTDGGADLALDPTGALWQPMVGGLRPGGRLAVVGQAAAATGSLRVQSVYWKQVDILGSSMGSPRDFSALLGQVADRRWSPLVDSVHPLTGIAGAYARLDSPERIGKVVIDPTA</sequence>
<comment type="caution">
    <text evidence="2">The sequence shown here is derived from an EMBL/GenBank/DDBJ whole genome shotgun (WGS) entry which is preliminary data.</text>
</comment>
<dbReference type="SUPFAM" id="SSF50129">
    <property type="entry name" value="GroES-like"/>
    <property type="match status" value="1"/>
</dbReference>
<reference evidence="2 3" key="2">
    <citation type="submission" date="2019-09" db="EMBL/GenBank/DDBJ databases">
        <authorList>
            <person name="Jin C."/>
        </authorList>
    </citation>
    <scope>NUCLEOTIDE SEQUENCE [LARGE SCALE GENOMIC DNA]</scope>
    <source>
        <strain evidence="2 3">BN140041</strain>
    </source>
</reference>
<dbReference type="InterPro" id="IPR020843">
    <property type="entry name" value="ER"/>
</dbReference>
<dbReference type="InterPro" id="IPR013154">
    <property type="entry name" value="ADH-like_N"/>
</dbReference>
<organism evidence="2 3">
    <name type="scientific">Nocardioides antri</name>
    <dbReference type="NCBI Taxonomy" id="2607659"/>
    <lineage>
        <taxon>Bacteria</taxon>
        <taxon>Bacillati</taxon>
        <taxon>Actinomycetota</taxon>
        <taxon>Actinomycetes</taxon>
        <taxon>Propionibacteriales</taxon>
        <taxon>Nocardioidaceae</taxon>
        <taxon>Nocardioides</taxon>
    </lineage>
</organism>
<dbReference type="RefSeq" id="WP_149751969.1">
    <property type="nucleotide sequence ID" value="NZ_VUJW01000012.1"/>
</dbReference>
<dbReference type="Pfam" id="PF08240">
    <property type="entry name" value="ADH_N"/>
    <property type="match status" value="1"/>
</dbReference>
<dbReference type="InterPro" id="IPR013149">
    <property type="entry name" value="ADH-like_C"/>
</dbReference>
<evidence type="ECO:0000313" key="3">
    <source>
        <dbReference type="Proteomes" id="UP000324351"/>
    </source>
</evidence>
<dbReference type="InterPro" id="IPR011032">
    <property type="entry name" value="GroES-like_sf"/>
</dbReference>
<dbReference type="SUPFAM" id="SSF51735">
    <property type="entry name" value="NAD(P)-binding Rossmann-fold domains"/>
    <property type="match status" value="1"/>
</dbReference>
<keyword evidence="3" id="KW-1185">Reference proteome</keyword>
<dbReference type="PANTHER" id="PTHR45033">
    <property type="match status" value="1"/>
</dbReference>
<name>A0A5B1LXD8_9ACTN</name>